<accession>A0A6G0ZHT5</accession>
<dbReference type="Pfam" id="PF16482">
    <property type="entry name" value="Staufen_C"/>
    <property type="match status" value="1"/>
</dbReference>
<organism evidence="5 6">
    <name type="scientific">Aphis craccivora</name>
    <name type="common">Cowpea aphid</name>
    <dbReference type="NCBI Taxonomy" id="307492"/>
    <lineage>
        <taxon>Eukaryota</taxon>
        <taxon>Metazoa</taxon>
        <taxon>Ecdysozoa</taxon>
        <taxon>Arthropoda</taxon>
        <taxon>Hexapoda</taxon>
        <taxon>Insecta</taxon>
        <taxon>Pterygota</taxon>
        <taxon>Neoptera</taxon>
        <taxon>Paraneoptera</taxon>
        <taxon>Hemiptera</taxon>
        <taxon>Sternorrhyncha</taxon>
        <taxon>Aphidomorpha</taxon>
        <taxon>Aphidoidea</taxon>
        <taxon>Aphididae</taxon>
        <taxon>Aphidini</taxon>
        <taxon>Aphis</taxon>
        <taxon>Aphis</taxon>
    </lineage>
</organism>
<evidence type="ECO:0000259" key="4">
    <source>
        <dbReference type="Pfam" id="PF16482"/>
    </source>
</evidence>
<dbReference type="Proteomes" id="UP000478052">
    <property type="component" value="Unassembled WGS sequence"/>
</dbReference>
<dbReference type="InterPro" id="IPR032478">
    <property type="entry name" value="Staufen_C"/>
</dbReference>
<reference evidence="5 6" key="1">
    <citation type="submission" date="2019-08" db="EMBL/GenBank/DDBJ databases">
        <title>Whole genome of Aphis craccivora.</title>
        <authorList>
            <person name="Voronova N.V."/>
            <person name="Shulinski R.S."/>
            <person name="Bandarenka Y.V."/>
            <person name="Zhorov D.G."/>
            <person name="Warner D."/>
        </authorList>
    </citation>
    <scope>NUCLEOTIDE SEQUENCE [LARGE SCALE GENOMIC DNA]</scope>
    <source>
        <strain evidence="5">180601</strain>
        <tissue evidence="5">Whole Body</tissue>
    </source>
</reference>
<dbReference type="AlphaFoldDB" id="A0A6G0ZHT5"/>
<evidence type="ECO:0000256" key="1">
    <source>
        <dbReference type="ARBA" id="ARBA00022737"/>
    </source>
</evidence>
<evidence type="ECO:0000256" key="2">
    <source>
        <dbReference type="ARBA" id="ARBA00022884"/>
    </source>
</evidence>
<dbReference type="Gene3D" id="3.30.160.20">
    <property type="match status" value="1"/>
</dbReference>
<feature type="domain" description="Staufen C-terminal" evidence="4">
    <location>
        <begin position="24"/>
        <end position="69"/>
    </location>
</feature>
<keyword evidence="3" id="KW-0472">Membrane</keyword>
<keyword evidence="3" id="KW-1133">Transmembrane helix</keyword>
<sequence>MLLAIIYYQLLLLIAACMILNLFNLGNHKDYLTLVSLSTMPPQICQGSGSTLENSRNAAALNAISSLVNLNIPAEPTQQGPVNGFSIQQNHYNSNPITRLIN</sequence>
<keyword evidence="2" id="KW-0694">RNA-binding</keyword>
<dbReference type="OrthoDB" id="8037782at2759"/>
<comment type="caution">
    <text evidence="5">The sequence shown here is derived from an EMBL/GenBank/DDBJ whole genome shotgun (WGS) entry which is preliminary data.</text>
</comment>
<dbReference type="SUPFAM" id="SSF54768">
    <property type="entry name" value="dsRNA-binding domain-like"/>
    <property type="match status" value="1"/>
</dbReference>
<feature type="non-terminal residue" evidence="5">
    <location>
        <position position="102"/>
    </location>
</feature>
<evidence type="ECO:0000256" key="3">
    <source>
        <dbReference type="SAM" id="Phobius"/>
    </source>
</evidence>
<evidence type="ECO:0000313" key="6">
    <source>
        <dbReference type="Proteomes" id="UP000478052"/>
    </source>
</evidence>
<evidence type="ECO:0000313" key="5">
    <source>
        <dbReference type="EMBL" id="KAF0770720.1"/>
    </source>
</evidence>
<gene>
    <name evidence="5" type="ORF">FWK35_00008491</name>
</gene>
<name>A0A6G0ZHT5_APHCR</name>
<proteinExistence type="predicted"/>
<protein>
    <submittedName>
        <fullName evidence="5">Double-stranded RNA-binding protein Staufen 2 isoform X3</fullName>
    </submittedName>
</protein>
<keyword evidence="3" id="KW-0812">Transmembrane</keyword>
<feature type="transmembrane region" description="Helical" evidence="3">
    <location>
        <begin position="6"/>
        <end position="23"/>
    </location>
</feature>
<dbReference type="GO" id="GO:0003723">
    <property type="term" value="F:RNA binding"/>
    <property type="evidence" value="ECO:0007669"/>
    <property type="project" value="UniProtKB-KW"/>
</dbReference>
<keyword evidence="1" id="KW-0677">Repeat</keyword>
<dbReference type="EMBL" id="VUJU01000392">
    <property type="protein sequence ID" value="KAF0770720.1"/>
    <property type="molecule type" value="Genomic_DNA"/>
</dbReference>
<keyword evidence="6" id="KW-1185">Reference proteome</keyword>